<dbReference type="EMBL" id="CAJNOK010047084">
    <property type="protein sequence ID" value="CAF1586187.1"/>
    <property type="molecule type" value="Genomic_DNA"/>
</dbReference>
<sequence length="79" mass="9349">LEYCRQIDFRMNSLKLNDNEQLLMNNLFHLTHLDLSNNQIVSLDLRSLIALQHIRCSRNQMEQLTLAGHSLRRIHVSHN</sequence>
<dbReference type="Proteomes" id="UP000677228">
    <property type="component" value="Unassembled WGS sequence"/>
</dbReference>
<accession>A0A8S2G058</accession>
<dbReference type="Pfam" id="PF12799">
    <property type="entry name" value="LRR_4"/>
    <property type="match status" value="1"/>
</dbReference>
<evidence type="ECO:0000313" key="4">
    <source>
        <dbReference type="EMBL" id="CAF4387737.1"/>
    </source>
</evidence>
<evidence type="ECO:0000256" key="2">
    <source>
        <dbReference type="ARBA" id="ARBA00022737"/>
    </source>
</evidence>
<protein>
    <submittedName>
        <fullName evidence="3">Uncharacterized protein</fullName>
    </submittedName>
</protein>
<feature type="non-terminal residue" evidence="3">
    <location>
        <position position="79"/>
    </location>
</feature>
<gene>
    <name evidence="3" type="ORF">OVA965_LOCUS41270</name>
    <name evidence="4" type="ORF">TMI583_LOCUS42874</name>
</gene>
<dbReference type="SUPFAM" id="SSF52058">
    <property type="entry name" value="L domain-like"/>
    <property type="match status" value="1"/>
</dbReference>
<reference evidence="3" key="1">
    <citation type="submission" date="2021-02" db="EMBL/GenBank/DDBJ databases">
        <authorList>
            <person name="Nowell W R."/>
        </authorList>
    </citation>
    <scope>NUCLEOTIDE SEQUENCE</scope>
</reference>
<keyword evidence="2" id="KW-0677">Repeat</keyword>
<proteinExistence type="predicted"/>
<comment type="caution">
    <text evidence="3">The sequence shown here is derived from an EMBL/GenBank/DDBJ whole genome shotgun (WGS) entry which is preliminary data.</text>
</comment>
<dbReference type="InterPro" id="IPR032675">
    <property type="entry name" value="LRR_dom_sf"/>
</dbReference>
<evidence type="ECO:0000313" key="5">
    <source>
        <dbReference type="Proteomes" id="UP000677228"/>
    </source>
</evidence>
<dbReference type="Proteomes" id="UP000682733">
    <property type="component" value="Unassembled WGS sequence"/>
</dbReference>
<organism evidence="3 5">
    <name type="scientific">Didymodactylos carnosus</name>
    <dbReference type="NCBI Taxonomy" id="1234261"/>
    <lineage>
        <taxon>Eukaryota</taxon>
        <taxon>Metazoa</taxon>
        <taxon>Spiralia</taxon>
        <taxon>Gnathifera</taxon>
        <taxon>Rotifera</taxon>
        <taxon>Eurotatoria</taxon>
        <taxon>Bdelloidea</taxon>
        <taxon>Philodinida</taxon>
        <taxon>Philodinidae</taxon>
        <taxon>Didymodactylos</taxon>
    </lineage>
</organism>
<feature type="non-terminal residue" evidence="3">
    <location>
        <position position="1"/>
    </location>
</feature>
<dbReference type="AlphaFoldDB" id="A0A8S2G058"/>
<dbReference type="Gene3D" id="3.80.10.10">
    <property type="entry name" value="Ribonuclease Inhibitor"/>
    <property type="match status" value="1"/>
</dbReference>
<dbReference type="PROSITE" id="PS51450">
    <property type="entry name" value="LRR"/>
    <property type="match status" value="1"/>
</dbReference>
<evidence type="ECO:0000256" key="1">
    <source>
        <dbReference type="ARBA" id="ARBA00022614"/>
    </source>
</evidence>
<keyword evidence="1" id="KW-0433">Leucine-rich repeat</keyword>
<evidence type="ECO:0000313" key="3">
    <source>
        <dbReference type="EMBL" id="CAF1586187.1"/>
    </source>
</evidence>
<dbReference type="EMBL" id="CAJOBA010070322">
    <property type="protein sequence ID" value="CAF4387737.1"/>
    <property type="molecule type" value="Genomic_DNA"/>
</dbReference>
<dbReference type="InterPro" id="IPR025875">
    <property type="entry name" value="Leu-rich_rpt_4"/>
</dbReference>
<dbReference type="InterPro" id="IPR001611">
    <property type="entry name" value="Leu-rich_rpt"/>
</dbReference>
<name>A0A8S2G058_9BILA</name>